<dbReference type="GO" id="GO:0008409">
    <property type="term" value="F:5'-3' exonuclease activity"/>
    <property type="evidence" value="ECO:0007669"/>
    <property type="project" value="UniProtKB-ARBA"/>
</dbReference>
<evidence type="ECO:0000313" key="13">
    <source>
        <dbReference type="EMBL" id="EAU89661.2"/>
    </source>
</evidence>
<dbReference type="InterPro" id="IPR036279">
    <property type="entry name" value="5-3_exonuclease_C_sf"/>
</dbReference>
<feature type="region of interest" description="Disordered" evidence="10">
    <location>
        <begin position="756"/>
        <end position="834"/>
    </location>
</feature>
<feature type="region of interest" description="Disordered" evidence="10">
    <location>
        <begin position="349"/>
        <end position="376"/>
    </location>
</feature>
<dbReference type="STRING" id="240176.A8NBU0"/>
<feature type="compositionally biased region" description="Polar residues" evidence="10">
    <location>
        <begin position="812"/>
        <end position="829"/>
    </location>
</feature>
<reference evidence="13 14" key="1">
    <citation type="journal article" date="2010" name="Proc. Natl. Acad. Sci. U.S.A.">
        <title>Insights into evolution of multicellular fungi from the assembled chromosomes of the mushroom Coprinopsis cinerea (Coprinus cinereus).</title>
        <authorList>
            <person name="Stajich J.E."/>
            <person name="Wilke S.K."/>
            <person name="Ahren D."/>
            <person name="Au C.H."/>
            <person name="Birren B.W."/>
            <person name="Borodovsky M."/>
            <person name="Burns C."/>
            <person name="Canback B."/>
            <person name="Casselton L.A."/>
            <person name="Cheng C.K."/>
            <person name="Deng J."/>
            <person name="Dietrich F.S."/>
            <person name="Fargo D.C."/>
            <person name="Farman M.L."/>
            <person name="Gathman A.C."/>
            <person name="Goldberg J."/>
            <person name="Guigo R."/>
            <person name="Hoegger P.J."/>
            <person name="Hooker J.B."/>
            <person name="Huggins A."/>
            <person name="James T.Y."/>
            <person name="Kamada T."/>
            <person name="Kilaru S."/>
            <person name="Kodira C."/>
            <person name="Kues U."/>
            <person name="Kupfer D."/>
            <person name="Kwan H.S."/>
            <person name="Lomsadze A."/>
            <person name="Li W."/>
            <person name="Lilly W.W."/>
            <person name="Ma L.J."/>
            <person name="Mackey A.J."/>
            <person name="Manning G."/>
            <person name="Martin F."/>
            <person name="Muraguchi H."/>
            <person name="Natvig D.O."/>
            <person name="Palmerini H."/>
            <person name="Ramesh M.A."/>
            <person name="Rehmeyer C.J."/>
            <person name="Roe B.A."/>
            <person name="Shenoy N."/>
            <person name="Stanke M."/>
            <person name="Ter-Hovhannisyan V."/>
            <person name="Tunlid A."/>
            <person name="Velagapudi R."/>
            <person name="Vision T.J."/>
            <person name="Zeng Q."/>
            <person name="Zolan M.E."/>
            <person name="Pukkila P.J."/>
        </authorList>
    </citation>
    <scope>NUCLEOTIDE SEQUENCE [LARGE SCALE GENOMIC DNA]</scope>
    <source>
        <strain evidence="14">Okayama-7 / 130 / ATCC MYA-4618 / FGSC 9003</strain>
    </source>
</reference>
<dbReference type="CDD" id="cd09857">
    <property type="entry name" value="PIN_EXO1"/>
    <property type="match status" value="1"/>
</dbReference>
<dbReference type="FunFam" id="3.40.50.1010:FF:000002">
    <property type="entry name" value="Exonuclease 1, putative"/>
    <property type="match status" value="1"/>
</dbReference>
<feature type="compositionally biased region" description="Polar residues" evidence="10">
    <location>
        <begin position="442"/>
        <end position="468"/>
    </location>
</feature>
<comment type="cofactor">
    <cofactor evidence="1">
        <name>Mg(2+)</name>
        <dbReference type="ChEBI" id="CHEBI:18420"/>
    </cofactor>
</comment>
<proteinExistence type="predicted"/>
<evidence type="ECO:0000256" key="8">
    <source>
        <dbReference type="ARBA" id="ARBA00023204"/>
    </source>
</evidence>
<feature type="compositionally biased region" description="Low complexity" evidence="10">
    <location>
        <begin position="396"/>
        <end position="406"/>
    </location>
</feature>
<dbReference type="InterPro" id="IPR029060">
    <property type="entry name" value="PIN-like_dom_sf"/>
</dbReference>
<name>A8NBU0_COPC7</name>
<dbReference type="InterPro" id="IPR019974">
    <property type="entry name" value="XPG_CS"/>
</dbReference>
<evidence type="ECO:0000256" key="7">
    <source>
        <dbReference type="ARBA" id="ARBA00022842"/>
    </source>
</evidence>
<dbReference type="Proteomes" id="UP000001861">
    <property type="component" value="Unassembled WGS sequence"/>
</dbReference>
<keyword evidence="8" id="KW-0234">DNA repair</keyword>
<evidence type="ECO:0000256" key="4">
    <source>
        <dbReference type="ARBA" id="ARBA00022723"/>
    </source>
</evidence>
<feature type="domain" description="XPG N-terminal" evidence="12">
    <location>
        <begin position="1"/>
        <end position="99"/>
    </location>
</feature>
<evidence type="ECO:0000256" key="5">
    <source>
        <dbReference type="ARBA" id="ARBA00022763"/>
    </source>
</evidence>
<dbReference type="InterPro" id="IPR008918">
    <property type="entry name" value="HhH2"/>
</dbReference>
<dbReference type="HOGENOM" id="CLU_008978_0_0_1"/>
<dbReference type="AlphaFoldDB" id="A8NBU0"/>
<dbReference type="SUPFAM" id="SSF88723">
    <property type="entry name" value="PIN domain-like"/>
    <property type="match status" value="1"/>
</dbReference>
<dbReference type="GO" id="GO:0017108">
    <property type="term" value="F:5'-flap endonuclease activity"/>
    <property type="evidence" value="ECO:0007669"/>
    <property type="project" value="TreeGrafter"/>
</dbReference>
<sequence>MGITGLLPALKPIQNTKTLAELSGKTIAVDAYVWLHKGVYSCATDLALGKSTTRYVNYAMDRVHMLRHFKIEPYIVFDGGPLPAKKGTESERKKKREENLAKGKALVAQGRHTQARDCFNKCIDVTPQMAYQLIKKLRAEGVQYLVAPYEADAQLAYLERIGLVDGILTEDSDLLVFGCKSVFFKFDSTNYTVVSIERKDFASVVPPRSDIHLAGWTDVQFRSMAILSGCDYLPSIPGIGLKTACNLLRKYKTAEAVVKHLIFEGKKKVPPGYLEQYHFAEKCFQHQKVYCPLQEKLVPLYPVPADWTQEYEDYCGGDLDPALAKKLAMGDVDPHTLLPMNDINPGFLPGSKKHAAATKPVSHKGKGKQVQTTKEVKSASTGGILNFFGANPIIPPSSSKPSKPSPLTVKQPRVVSAGQASGKRTLAEVMDSDISRKKQKQRQNSPMKATAQSRFFGQQGVRQRSVSLPMQPHDLDGAAGPSRIREQEKENIVPGDVDEYDASDLSMCAQGRLDSEVDLDFDHELPVAEVEQEDGYMSPLAPFSPSRDAHHDLSSPVHRTRSTPRRSESSPNGQFFRPRYQRDPEEEDDFGEVFSSPTSANRRNRLRSCSPRCLSSPVHHRDGTPPPILSMDVQQRQSASLTMERVLVADTPVAKRLFVETTTCEASTSRRVSLDLRGSLGIPRPEQDDAEGYLEEPSGSTTPPTSTPETPIHVPGSQEPSVVIDVDELDMFDIEEQMLRDAHARRDAVMKGWREKWAHKGPIPKSKATTGSKNIQSSSKLKGKAKMTNPPALKRSHTNVTPAGRFALGKSKGNSANSSDQKKPSSTRSAKSEKRVSMAALNFFQPKKVEQRHTIFVGDSDDDEIVVGSSPVAPTRTHHQIRDEVPTVNNLARFR</sequence>
<dbReference type="GeneID" id="6008772"/>
<evidence type="ECO:0000256" key="6">
    <source>
        <dbReference type="ARBA" id="ARBA00022801"/>
    </source>
</evidence>
<dbReference type="Pfam" id="PF00867">
    <property type="entry name" value="XPG_I"/>
    <property type="match status" value="1"/>
</dbReference>
<dbReference type="Pfam" id="PF00752">
    <property type="entry name" value="XPG_N"/>
    <property type="match status" value="1"/>
</dbReference>
<dbReference type="InterPro" id="IPR006084">
    <property type="entry name" value="XPG/Rad2"/>
</dbReference>
<dbReference type="GO" id="GO:0006281">
    <property type="term" value="P:DNA repair"/>
    <property type="evidence" value="ECO:0007669"/>
    <property type="project" value="UniProtKB-KW"/>
</dbReference>
<dbReference type="GO" id="GO:0005634">
    <property type="term" value="C:nucleus"/>
    <property type="evidence" value="ECO:0007669"/>
    <property type="project" value="UniProtKB-SubCell"/>
</dbReference>
<dbReference type="PANTHER" id="PTHR11081">
    <property type="entry name" value="FLAP ENDONUCLEASE FAMILY MEMBER"/>
    <property type="match status" value="1"/>
</dbReference>
<dbReference type="GO" id="GO:0046872">
    <property type="term" value="F:metal ion binding"/>
    <property type="evidence" value="ECO:0007669"/>
    <property type="project" value="UniProtKB-KW"/>
</dbReference>
<dbReference type="eggNOG" id="KOG2518">
    <property type="taxonomic scope" value="Eukaryota"/>
</dbReference>
<dbReference type="Gene3D" id="1.10.150.20">
    <property type="entry name" value="5' to 3' exonuclease, C-terminal subdomain"/>
    <property type="match status" value="1"/>
</dbReference>
<feature type="domain" description="XPG-I" evidence="11">
    <location>
        <begin position="138"/>
        <end position="213"/>
    </location>
</feature>
<keyword evidence="4" id="KW-0479">Metal-binding</keyword>
<dbReference type="SMART" id="SM00279">
    <property type="entry name" value="HhH2"/>
    <property type="match status" value="1"/>
</dbReference>
<feature type="compositionally biased region" description="Polar residues" evidence="10">
    <location>
        <begin position="767"/>
        <end position="780"/>
    </location>
</feature>
<dbReference type="PROSITE" id="PS00841">
    <property type="entry name" value="XPG_1"/>
    <property type="match status" value="1"/>
</dbReference>
<evidence type="ECO:0000256" key="10">
    <source>
        <dbReference type="SAM" id="MobiDB-lite"/>
    </source>
</evidence>
<evidence type="ECO:0000256" key="3">
    <source>
        <dbReference type="ARBA" id="ARBA00022722"/>
    </source>
</evidence>
<evidence type="ECO:0000256" key="9">
    <source>
        <dbReference type="ARBA" id="ARBA00023242"/>
    </source>
</evidence>
<keyword evidence="9" id="KW-0539">Nucleus</keyword>
<dbReference type="RefSeq" id="XP_001832288.2">
    <property type="nucleotide sequence ID" value="XM_001832236.2"/>
</dbReference>
<dbReference type="Gene3D" id="3.40.50.1010">
    <property type="entry name" value="5'-nuclease"/>
    <property type="match status" value="1"/>
</dbReference>
<keyword evidence="3" id="KW-0540">Nuclease</keyword>
<comment type="caution">
    <text evidence="13">The sequence shown here is derived from an EMBL/GenBank/DDBJ whole genome shotgun (WGS) entry which is preliminary data.</text>
</comment>
<keyword evidence="6" id="KW-0378">Hydrolase</keyword>
<dbReference type="InParanoid" id="A8NBU0"/>
<keyword evidence="5" id="KW-0227">DNA damage</keyword>
<feature type="region of interest" description="Disordered" evidence="10">
    <location>
        <begin position="392"/>
        <end position="472"/>
    </location>
</feature>
<feature type="compositionally biased region" description="Low complexity" evidence="10">
    <location>
        <begin position="607"/>
        <end position="617"/>
    </location>
</feature>
<gene>
    <name evidence="13" type="ORF">CC1G_02550</name>
</gene>
<dbReference type="SMART" id="SM00484">
    <property type="entry name" value="XPGI"/>
    <property type="match status" value="1"/>
</dbReference>
<feature type="region of interest" description="Disordered" evidence="10">
    <location>
        <begin position="676"/>
        <end position="720"/>
    </location>
</feature>
<evidence type="ECO:0000256" key="1">
    <source>
        <dbReference type="ARBA" id="ARBA00001946"/>
    </source>
</evidence>
<dbReference type="InterPro" id="IPR006086">
    <property type="entry name" value="XPG-I_dom"/>
</dbReference>
<dbReference type="PANTHER" id="PTHR11081:SF65">
    <property type="entry name" value="DNA DAMAGE-INDUCIBLE PROTEIN DIN7-RELATED"/>
    <property type="match status" value="1"/>
</dbReference>
<dbReference type="OrthoDB" id="26491at2759"/>
<organism evidence="13 14">
    <name type="scientific">Coprinopsis cinerea (strain Okayama-7 / 130 / ATCC MYA-4618 / FGSC 9003)</name>
    <name type="common">Inky cap fungus</name>
    <name type="synonym">Hormographiella aspergillata</name>
    <dbReference type="NCBI Taxonomy" id="240176"/>
    <lineage>
        <taxon>Eukaryota</taxon>
        <taxon>Fungi</taxon>
        <taxon>Dikarya</taxon>
        <taxon>Basidiomycota</taxon>
        <taxon>Agaricomycotina</taxon>
        <taxon>Agaricomycetes</taxon>
        <taxon>Agaricomycetidae</taxon>
        <taxon>Agaricales</taxon>
        <taxon>Agaricineae</taxon>
        <taxon>Psathyrellaceae</taxon>
        <taxon>Coprinopsis</taxon>
    </lineage>
</organism>
<dbReference type="FunFam" id="1.10.150.20:FF:000011">
    <property type="entry name" value="exonuclease 1"/>
    <property type="match status" value="1"/>
</dbReference>
<keyword evidence="14" id="KW-1185">Reference proteome</keyword>
<evidence type="ECO:0000313" key="14">
    <source>
        <dbReference type="Proteomes" id="UP000001861"/>
    </source>
</evidence>
<protein>
    <submittedName>
        <fullName evidence="13">Exodeoxyribonuclease 1</fullName>
    </submittedName>
</protein>
<accession>A8NBU0</accession>
<dbReference type="SMART" id="SM00485">
    <property type="entry name" value="XPGN"/>
    <property type="match status" value="1"/>
</dbReference>
<feature type="compositionally biased region" description="Basic residues" evidence="10">
    <location>
        <begin position="351"/>
        <end position="367"/>
    </location>
</feature>
<comment type="subcellular location">
    <subcellularLocation>
        <location evidence="2">Nucleus</location>
    </subcellularLocation>
</comment>
<evidence type="ECO:0000259" key="11">
    <source>
        <dbReference type="SMART" id="SM00484"/>
    </source>
</evidence>
<evidence type="ECO:0000259" key="12">
    <source>
        <dbReference type="SMART" id="SM00485"/>
    </source>
</evidence>
<dbReference type="PRINTS" id="PR00853">
    <property type="entry name" value="XPGRADSUPER"/>
</dbReference>
<dbReference type="InterPro" id="IPR044752">
    <property type="entry name" value="PIN-like_EXO1"/>
</dbReference>
<evidence type="ECO:0000256" key="2">
    <source>
        <dbReference type="ARBA" id="ARBA00004123"/>
    </source>
</evidence>
<dbReference type="KEGG" id="cci:CC1G_02550"/>
<keyword evidence="7" id="KW-0460">Magnesium</keyword>
<dbReference type="VEuPathDB" id="FungiDB:CC1G_02550"/>
<dbReference type="GO" id="GO:0003677">
    <property type="term" value="F:DNA binding"/>
    <property type="evidence" value="ECO:0007669"/>
    <property type="project" value="InterPro"/>
</dbReference>
<feature type="compositionally biased region" description="Low complexity" evidence="10">
    <location>
        <begin position="695"/>
        <end position="711"/>
    </location>
</feature>
<dbReference type="CDD" id="cd09901">
    <property type="entry name" value="H3TH_FEN1-like"/>
    <property type="match status" value="1"/>
</dbReference>
<feature type="region of interest" description="Disordered" evidence="10">
    <location>
        <begin position="530"/>
        <end position="628"/>
    </location>
</feature>
<dbReference type="InterPro" id="IPR006085">
    <property type="entry name" value="XPG_DNA_repair_N"/>
</dbReference>
<dbReference type="EMBL" id="AACS02000009">
    <property type="protein sequence ID" value="EAU89661.2"/>
    <property type="molecule type" value="Genomic_DNA"/>
</dbReference>
<dbReference type="SUPFAM" id="SSF47807">
    <property type="entry name" value="5' to 3' exonuclease, C-terminal subdomain"/>
    <property type="match status" value="1"/>
</dbReference>